<protein>
    <submittedName>
        <fullName evidence="2">Uncharacterized protein</fullName>
    </submittedName>
</protein>
<keyword evidence="1" id="KW-0472">Membrane</keyword>
<feature type="transmembrane region" description="Helical" evidence="1">
    <location>
        <begin position="69"/>
        <end position="89"/>
    </location>
</feature>
<sequence>MELDSLKDIWKNLDETDIRPGSEVPISSMLHKRSQGTIARLKRNLNRELIAVLIIYSLTIWYITTFQRMYSELAVLLALVGGAFLFYYYRKSKLLKQMECVACEVRSNLKQQLGTLEKYVRFYFIAGTILTPLAYFAAGIIILFNAQEGNSHLVDVPLEAQTSVSQMPIAQHISNHRFFIVFLSIGAVLTVGSYFLNRWLIGKLYGQHIQKLKDLLMQMDEEA</sequence>
<dbReference type="RefSeq" id="WP_081171254.1">
    <property type="nucleotide sequence ID" value="NZ_LWBP01000254.1"/>
</dbReference>
<keyword evidence="1" id="KW-0812">Transmembrane</keyword>
<comment type="caution">
    <text evidence="2">The sequence shown here is derived from an EMBL/GenBank/DDBJ whole genome shotgun (WGS) entry which is preliminary data.</text>
</comment>
<dbReference type="AlphaFoldDB" id="A0A1V9EIC1"/>
<keyword evidence="1" id="KW-1133">Transmembrane helix</keyword>
<dbReference type="Proteomes" id="UP000192276">
    <property type="component" value="Unassembled WGS sequence"/>
</dbReference>
<feature type="transmembrane region" description="Helical" evidence="1">
    <location>
        <begin position="45"/>
        <end position="63"/>
    </location>
</feature>
<feature type="transmembrane region" description="Helical" evidence="1">
    <location>
        <begin position="178"/>
        <end position="196"/>
    </location>
</feature>
<evidence type="ECO:0000313" key="3">
    <source>
        <dbReference type="Proteomes" id="UP000192276"/>
    </source>
</evidence>
<keyword evidence="3" id="KW-1185">Reference proteome</keyword>
<dbReference type="STRING" id="550983.A4R26_09025"/>
<feature type="transmembrane region" description="Helical" evidence="1">
    <location>
        <begin position="122"/>
        <end position="144"/>
    </location>
</feature>
<gene>
    <name evidence="2" type="ORF">A4R26_09025</name>
</gene>
<name>A0A1V9EIC1_9BACT</name>
<accession>A0A1V9EIC1</accession>
<organism evidence="2 3">
    <name type="scientific">Niastella populi</name>
    <dbReference type="NCBI Taxonomy" id="550983"/>
    <lineage>
        <taxon>Bacteria</taxon>
        <taxon>Pseudomonadati</taxon>
        <taxon>Bacteroidota</taxon>
        <taxon>Chitinophagia</taxon>
        <taxon>Chitinophagales</taxon>
        <taxon>Chitinophagaceae</taxon>
        <taxon>Niastella</taxon>
    </lineage>
</organism>
<evidence type="ECO:0000256" key="1">
    <source>
        <dbReference type="SAM" id="Phobius"/>
    </source>
</evidence>
<proteinExistence type="predicted"/>
<reference evidence="3" key="1">
    <citation type="submission" date="2016-04" db="EMBL/GenBank/DDBJ databases">
        <authorList>
            <person name="Chen L."/>
            <person name="Zhuang W."/>
            <person name="Wang G."/>
        </authorList>
    </citation>
    <scope>NUCLEOTIDE SEQUENCE [LARGE SCALE GENOMIC DNA]</scope>
    <source>
        <strain evidence="3">208</strain>
    </source>
</reference>
<evidence type="ECO:0000313" key="2">
    <source>
        <dbReference type="EMBL" id="OQP45635.1"/>
    </source>
</evidence>
<dbReference type="OrthoDB" id="652948at2"/>
<dbReference type="EMBL" id="LWBP01000254">
    <property type="protein sequence ID" value="OQP45635.1"/>
    <property type="molecule type" value="Genomic_DNA"/>
</dbReference>